<dbReference type="SUPFAM" id="SSF51735">
    <property type="entry name" value="NAD(P)-binding Rossmann-fold domains"/>
    <property type="match status" value="1"/>
</dbReference>
<evidence type="ECO:0000313" key="1">
    <source>
        <dbReference type="EMBL" id="KAJ5503933.1"/>
    </source>
</evidence>
<keyword evidence="2" id="KW-1185">Reference proteome</keyword>
<dbReference type="InterPro" id="IPR052184">
    <property type="entry name" value="SDR_enzymes"/>
</dbReference>
<reference evidence="1" key="2">
    <citation type="journal article" date="2023" name="IMA Fungus">
        <title>Comparative genomic study of the Penicillium genus elucidates a diverse pangenome and 15 lateral gene transfer events.</title>
        <authorList>
            <person name="Petersen C."/>
            <person name="Sorensen T."/>
            <person name="Nielsen M.R."/>
            <person name="Sondergaard T.E."/>
            <person name="Sorensen J.L."/>
            <person name="Fitzpatrick D.A."/>
            <person name="Frisvad J.C."/>
            <person name="Nielsen K.L."/>
        </authorList>
    </citation>
    <scope>NUCLEOTIDE SEQUENCE</scope>
    <source>
        <strain evidence="1">IBT 29495</strain>
    </source>
</reference>
<dbReference type="PRINTS" id="PR00081">
    <property type="entry name" value="GDHRDH"/>
</dbReference>
<proteinExistence type="predicted"/>
<dbReference type="PANTHER" id="PTHR45458:SF3">
    <property type="entry name" value="CHAIN DEHYDROGENASE (ATSC), PUTATIVE-RELATED"/>
    <property type="match status" value="1"/>
</dbReference>
<dbReference type="InterPro" id="IPR002347">
    <property type="entry name" value="SDR_fam"/>
</dbReference>
<gene>
    <name evidence="1" type="ORF">N7463_006807</name>
</gene>
<dbReference type="Proteomes" id="UP001149954">
    <property type="component" value="Unassembled WGS sequence"/>
</dbReference>
<dbReference type="PANTHER" id="PTHR45458">
    <property type="entry name" value="SHORT-CHAIN DEHYDROGENASE/REDUCTASE SDR"/>
    <property type="match status" value="1"/>
</dbReference>
<comment type="caution">
    <text evidence="1">The sequence shown here is derived from an EMBL/GenBank/DDBJ whole genome shotgun (WGS) entry which is preliminary data.</text>
</comment>
<dbReference type="Gene3D" id="3.40.50.720">
    <property type="entry name" value="NAD(P)-binding Rossmann-like Domain"/>
    <property type="match status" value="1"/>
</dbReference>
<sequence>MSSYLITGASRGLGFEFVRHLAQNPDNTVIGLVRNKAAADSKAKEEGLHNVHMVEAQYTDLASLKKAAEVVKDITAGALDYLVNNAASISHVTQFKTLGDFDDDFETLEKDLLESLEMNLLGVIKTIHAFLPLIQNGKGKKVISISTGMADIDLINATEIAFSAPYAIGKGALNVAVAKYNALYNKEGILFLAISPGYVSTERNNGISKPVSGDCYGYAPPPEDAEKVAALVGKFVEYAPHLKGPMTPEESVTAVLSVIDKASIANGDGGAFISHLGNKQWL</sequence>
<name>A0A9W9XV47_9EURO</name>
<accession>A0A9W9XV47</accession>
<dbReference type="OrthoDB" id="7289984at2759"/>
<organism evidence="1 2">
    <name type="scientific">Penicillium fimorum</name>
    <dbReference type="NCBI Taxonomy" id="1882269"/>
    <lineage>
        <taxon>Eukaryota</taxon>
        <taxon>Fungi</taxon>
        <taxon>Dikarya</taxon>
        <taxon>Ascomycota</taxon>
        <taxon>Pezizomycotina</taxon>
        <taxon>Eurotiomycetes</taxon>
        <taxon>Eurotiomycetidae</taxon>
        <taxon>Eurotiales</taxon>
        <taxon>Aspergillaceae</taxon>
        <taxon>Penicillium</taxon>
    </lineage>
</organism>
<dbReference type="EMBL" id="JAPWDS010000003">
    <property type="protein sequence ID" value="KAJ5503933.1"/>
    <property type="molecule type" value="Genomic_DNA"/>
</dbReference>
<dbReference type="InterPro" id="IPR036291">
    <property type="entry name" value="NAD(P)-bd_dom_sf"/>
</dbReference>
<protein>
    <submittedName>
        <fullName evidence="1">Short-chain dehydrogenase/reductase SDR</fullName>
    </submittedName>
</protein>
<dbReference type="AlphaFoldDB" id="A0A9W9XV47"/>
<dbReference type="Pfam" id="PF00106">
    <property type="entry name" value="adh_short"/>
    <property type="match status" value="1"/>
</dbReference>
<evidence type="ECO:0000313" key="2">
    <source>
        <dbReference type="Proteomes" id="UP001149954"/>
    </source>
</evidence>
<dbReference type="GO" id="GO:0016616">
    <property type="term" value="F:oxidoreductase activity, acting on the CH-OH group of donors, NAD or NADP as acceptor"/>
    <property type="evidence" value="ECO:0007669"/>
    <property type="project" value="TreeGrafter"/>
</dbReference>
<reference evidence="1" key="1">
    <citation type="submission" date="2022-12" db="EMBL/GenBank/DDBJ databases">
        <authorList>
            <person name="Petersen C."/>
        </authorList>
    </citation>
    <scope>NUCLEOTIDE SEQUENCE</scope>
    <source>
        <strain evidence="1">IBT 29495</strain>
    </source>
</reference>